<protein>
    <recommendedName>
        <fullName evidence="1">Phosphoinositide phospholipase C</fullName>
        <ecNumber evidence="1">3.1.4.11</ecNumber>
    </recommendedName>
</protein>
<dbReference type="PROSITE" id="PS50008">
    <property type="entry name" value="PIPLC_Y_DOMAIN"/>
    <property type="match status" value="1"/>
</dbReference>
<dbReference type="STRING" id="945553.A0A0D2KW62"/>
<dbReference type="Gene3D" id="3.20.20.190">
    <property type="entry name" value="Phosphatidylinositol (PI) phosphodiesterase"/>
    <property type="match status" value="1"/>
</dbReference>
<dbReference type="AlphaFoldDB" id="A0A0D2KW62"/>
<dbReference type="SMART" id="SM00149">
    <property type="entry name" value="PLCYc"/>
    <property type="match status" value="1"/>
</dbReference>
<evidence type="ECO:0000256" key="2">
    <source>
        <dbReference type="SAM" id="MobiDB-lite"/>
    </source>
</evidence>
<evidence type="ECO:0000256" key="1">
    <source>
        <dbReference type="RuleBase" id="RU361133"/>
    </source>
</evidence>
<organism evidence="4 5">
    <name type="scientific">Hypholoma sublateritium (strain FD-334 SS-4)</name>
    <dbReference type="NCBI Taxonomy" id="945553"/>
    <lineage>
        <taxon>Eukaryota</taxon>
        <taxon>Fungi</taxon>
        <taxon>Dikarya</taxon>
        <taxon>Basidiomycota</taxon>
        <taxon>Agaricomycotina</taxon>
        <taxon>Agaricomycetes</taxon>
        <taxon>Agaricomycetidae</taxon>
        <taxon>Agaricales</taxon>
        <taxon>Agaricineae</taxon>
        <taxon>Strophariaceae</taxon>
        <taxon>Hypholoma</taxon>
    </lineage>
</organism>
<name>A0A0D2KW62_HYPSF</name>
<dbReference type="GO" id="GO:0051209">
    <property type="term" value="P:release of sequestered calcium ion into cytosol"/>
    <property type="evidence" value="ECO:0007669"/>
    <property type="project" value="TreeGrafter"/>
</dbReference>
<dbReference type="Pfam" id="PF00388">
    <property type="entry name" value="PI-PLC-X"/>
    <property type="match status" value="1"/>
</dbReference>
<dbReference type="InterPro" id="IPR017946">
    <property type="entry name" value="PLC-like_Pdiesterase_TIM-brl"/>
</dbReference>
<dbReference type="InterPro" id="IPR001711">
    <property type="entry name" value="PLipase_C_Pinositol-sp_Y"/>
</dbReference>
<feature type="domain" description="PI-PLC Y-box" evidence="3">
    <location>
        <begin position="298"/>
        <end position="383"/>
    </location>
</feature>
<reference evidence="5" key="1">
    <citation type="submission" date="2014-04" db="EMBL/GenBank/DDBJ databases">
        <title>Evolutionary Origins and Diversification of the Mycorrhizal Mutualists.</title>
        <authorList>
            <consortium name="DOE Joint Genome Institute"/>
            <consortium name="Mycorrhizal Genomics Consortium"/>
            <person name="Kohler A."/>
            <person name="Kuo A."/>
            <person name="Nagy L.G."/>
            <person name="Floudas D."/>
            <person name="Copeland A."/>
            <person name="Barry K.W."/>
            <person name="Cichocki N."/>
            <person name="Veneault-Fourrey C."/>
            <person name="LaButti K."/>
            <person name="Lindquist E.A."/>
            <person name="Lipzen A."/>
            <person name="Lundell T."/>
            <person name="Morin E."/>
            <person name="Murat C."/>
            <person name="Riley R."/>
            <person name="Ohm R."/>
            <person name="Sun H."/>
            <person name="Tunlid A."/>
            <person name="Henrissat B."/>
            <person name="Grigoriev I.V."/>
            <person name="Hibbett D.S."/>
            <person name="Martin F."/>
        </authorList>
    </citation>
    <scope>NUCLEOTIDE SEQUENCE [LARGE SCALE GENOMIC DNA]</scope>
    <source>
        <strain evidence="5">FD-334 SS-4</strain>
    </source>
</reference>
<dbReference type="PRINTS" id="PR00390">
    <property type="entry name" value="PHPHLIPASEC"/>
</dbReference>
<dbReference type="GO" id="GO:0004435">
    <property type="term" value="F:phosphatidylinositol-4,5-bisphosphate phospholipase C activity"/>
    <property type="evidence" value="ECO:0007669"/>
    <property type="project" value="UniProtKB-EC"/>
</dbReference>
<dbReference type="PROSITE" id="PS50007">
    <property type="entry name" value="PIPLC_X_DOMAIN"/>
    <property type="match status" value="1"/>
</dbReference>
<dbReference type="PANTHER" id="PTHR10336">
    <property type="entry name" value="PHOSPHOINOSITIDE-SPECIFIC PHOSPHOLIPASE C FAMILY PROTEIN"/>
    <property type="match status" value="1"/>
</dbReference>
<dbReference type="SUPFAM" id="SSF49562">
    <property type="entry name" value="C2 domain (Calcium/lipid-binding domain, CaLB)"/>
    <property type="match status" value="1"/>
</dbReference>
<dbReference type="Pfam" id="PF00387">
    <property type="entry name" value="PI-PLC-Y"/>
    <property type="match status" value="1"/>
</dbReference>
<dbReference type="Gene3D" id="2.60.40.150">
    <property type="entry name" value="C2 domain"/>
    <property type="match status" value="1"/>
</dbReference>
<keyword evidence="1" id="KW-0443">Lipid metabolism</keyword>
<feature type="compositionally biased region" description="Polar residues" evidence="2">
    <location>
        <begin position="219"/>
        <end position="229"/>
    </location>
</feature>
<dbReference type="SMART" id="SM00148">
    <property type="entry name" value="PLCXc"/>
    <property type="match status" value="1"/>
</dbReference>
<evidence type="ECO:0000313" key="4">
    <source>
        <dbReference type="EMBL" id="KJA18907.1"/>
    </source>
</evidence>
<proteinExistence type="predicted"/>
<dbReference type="Proteomes" id="UP000054270">
    <property type="component" value="Unassembled WGS sequence"/>
</dbReference>
<gene>
    <name evidence="4" type="ORF">HYPSUDRAFT_89690</name>
</gene>
<dbReference type="EMBL" id="KN817583">
    <property type="protein sequence ID" value="KJA18907.1"/>
    <property type="molecule type" value="Genomic_DNA"/>
</dbReference>
<dbReference type="PANTHER" id="PTHR10336:SF169">
    <property type="entry name" value="PHOSPHOINOSITIDE PHOSPHOLIPASE C"/>
    <property type="match status" value="1"/>
</dbReference>
<comment type="catalytic activity">
    <reaction evidence="1">
        <text>a 1,2-diacyl-sn-glycero-3-phospho-(1D-myo-inositol-4,5-bisphosphate) + H2O = 1D-myo-inositol 1,4,5-trisphosphate + a 1,2-diacyl-sn-glycerol + H(+)</text>
        <dbReference type="Rhea" id="RHEA:33179"/>
        <dbReference type="ChEBI" id="CHEBI:15377"/>
        <dbReference type="ChEBI" id="CHEBI:15378"/>
        <dbReference type="ChEBI" id="CHEBI:17815"/>
        <dbReference type="ChEBI" id="CHEBI:58456"/>
        <dbReference type="ChEBI" id="CHEBI:203600"/>
        <dbReference type="EC" id="3.1.4.11"/>
    </reaction>
</comment>
<keyword evidence="1" id="KW-0378">Hydrolase</keyword>
<dbReference type="InterPro" id="IPR035892">
    <property type="entry name" value="C2_domain_sf"/>
</dbReference>
<dbReference type="EC" id="3.1.4.11" evidence="1"/>
<accession>A0A0D2KW62</accession>
<evidence type="ECO:0000259" key="3">
    <source>
        <dbReference type="PROSITE" id="PS50008"/>
    </source>
</evidence>
<keyword evidence="5" id="KW-1185">Reference proteome</keyword>
<dbReference type="SUPFAM" id="SSF51695">
    <property type="entry name" value="PLC-like phosphodiesterases"/>
    <property type="match status" value="1"/>
</dbReference>
<keyword evidence="1" id="KW-0442">Lipid degradation</keyword>
<dbReference type="OrthoDB" id="269822at2759"/>
<dbReference type="GO" id="GO:0016042">
    <property type="term" value="P:lipid catabolic process"/>
    <property type="evidence" value="ECO:0007669"/>
    <property type="project" value="UniProtKB-KW"/>
</dbReference>
<evidence type="ECO:0000313" key="5">
    <source>
        <dbReference type="Proteomes" id="UP000054270"/>
    </source>
</evidence>
<sequence length="525" mass="59163">MALVENNALQNELEHQFQFHTAHNFQPPSEGQHGSVRLSSEILEFINSTINEPVDEIVRRPIIQPLPVDDSLPLTHYFVSSSHNTYLLSRQIIGKSSATSYTHVLNRNGRCVEIDVWPSSKGLTVTHGHTFSKGVPFASVCEAIGECVTLRSWPVLVSLECHVDVEGQEELVKQILDIWGDKLVKGRLEHYTDENGYVPPAALRGRIILMVEYYPPTATGTGESQITDDSSSSGVSEEEEGNNSSKDLWPGRSNKNKKERAKISEELAELGYYARSMKPHKGWLEQGPIHSPKNILINISEPSCLRLVPTSLRLLIDHSAVHLRRIFPKGTRIGSSNFDPLLFWRNGSQVASLNWQAYDRGMQINEAMFVGTPGWVPKPLHMRTSIPQSRGREKMIGEVVGVSSLPAPNGRVGKKFSSYIRAQLFHSDGDVNWRSKTVATQHSIETGADIFWQERFEWEYEPDELAFLRLVIFENEFGVDDQIVFFCARLETLMQGQWALIRMLDMKGKNSGATVLVRFNISRNV</sequence>
<dbReference type="InterPro" id="IPR000909">
    <property type="entry name" value="PLipase_C_PInositol-sp_X_dom"/>
</dbReference>
<dbReference type="InterPro" id="IPR001192">
    <property type="entry name" value="PI-PLC_fam"/>
</dbReference>
<feature type="region of interest" description="Disordered" evidence="2">
    <location>
        <begin position="219"/>
        <end position="257"/>
    </location>
</feature>
<dbReference type="GO" id="GO:0048015">
    <property type="term" value="P:phosphatidylinositol-mediated signaling"/>
    <property type="evidence" value="ECO:0007669"/>
    <property type="project" value="TreeGrafter"/>
</dbReference>
<dbReference type="OMA" id="DAWDNDE"/>